<feature type="non-terminal residue" evidence="1">
    <location>
        <position position="1"/>
    </location>
</feature>
<feature type="non-terminal residue" evidence="1">
    <location>
        <position position="441"/>
    </location>
</feature>
<organism evidence="1">
    <name type="scientific">Musa acuminata subsp. malaccensis</name>
    <name type="common">Wild banana</name>
    <name type="synonym">Musa malaccensis</name>
    <dbReference type="NCBI Taxonomy" id="214687"/>
    <lineage>
        <taxon>Eukaryota</taxon>
        <taxon>Viridiplantae</taxon>
        <taxon>Streptophyta</taxon>
        <taxon>Embryophyta</taxon>
        <taxon>Tracheophyta</taxon>
        <taxon>Spermatophyta</taxon>
        <taxon>Magnoliopsida</taxon>
        <taxon>Liliopsida</taxon>
        <taxon>Zingiberales</taxon>
        <taxon>Musaceae</taxon>
        <taxon>Musa</taxon>
    </lineage>
</organism>
<dbReference type="EMBL" id="HG996471">
    <property type="protein sequence ID" value="CAG1844975.1"/>
    <property type="molecule type" value="Genomic_DNA"/>
</dbReference>
<dbReference type="AlphaFoldDB" id="A0A8D7F6N9"/>
<accession>A0A8D7F6N9</accession>
<reference evidence="1" key="1">
    <citation type="submission" date="2021-03" db="EMBL/GenBank/DDBJ databases">
        <authorList>
            <consortium name="Genoscope - CEA"/>
            <person name="William W."/>
        </authorList>
    </citation>
    <scope>NUCLEOTIDE SEQUENCE</scope>
    <source>
        <strain evidence="1">Doubled-haploid Pahang</strain>
    </source>
</reference>
<evidence type="ECO:0000313" key="1">
    <source>
        <dbReference type="EMBL" id="CAG1844975.1"/>
    </source>
</evidence>
<name>A0A8D7F6N9_MUSAM</name>
<proteinExistence type="predicted"/>
<gene>
    <name evidence="1" type="ORF">GSMUA_147700.1</name>
</gene>
<sequence length="441" mass="46672">SDQSQRLCQITHLPCCIWPCPSWKFLIRLLPQQHPCLGQQIHTLLVDLYHLGALQQAYVGLQIMDARRVLHLEEVELQLDSYMSVAGAAPWQLEAPPEGLPVLVQKQPRQLGDRIADVHHPQHLHPELLDPLLEAGVADPWPAEGVHRDGYLSLEEAEPVEAELGEVVPEEQREGAPHAVPGHCDAHLLALVLVDEAGDFVEQLLSAAAGAEPGGGVGGGVEAEEARLDLHVAPGVVGVEVGRRQRAHEVGDPLGGGYGAAEAHEHVAPAEPPRVVVGGHGDVADPPAAADAGLHGDSDARRRVHVLGDLVAGGAQPDLPQHAALSVLAVEVAGGGGVDVERLVARGDELPVADDRLAQQRAEWVDEAAPVVGAMDLPPHAGEAADGLGRPYRARVEHRGGQRRALRGEEGHALARAAWTSFKRSGQIVGHGESGGGRRSH</sequence>
<protein>
    <submittedName>
        <fullName evidence="1">(wild Malaysian banana) hypothetical protein</fullName>
    </submittedName>
</protein>